<evidence type="ECO:0000313" key="1">
    <source>
        <dbReference type="EMBL" id="RCV38436.1"/>
    </source>
</evidence>
<dbReference type="EMBL" id="CM003535">
    <property type="protein sequence ID" value="RCV38436.1"/>
    <property type="molecule type" value="Genomic_DNA"/>
</dbReference>
<accession>A0A368S7M5</accession>
<reference evidence="1" key="1">
    <citation type="journal article" date="2012" name="Nat. Biotechnol.">
        <title>Reference genome sequence of the model plant Setaria.</title>
        <authorList>
            <person name="Bennetzen J.L."/>
            <person name="Schmutz J."/>
            <person name="Wang H."/>
            <person name="Percifield R."/>
            <person name="Hawkins J."/>
            <person name="Pontaroli A.C."/>
            <person name="Estep M."/>
            <person name="Feng L."/>
            <person name="Vaughn J.N."/>
            <person name="Grimwood J."/>
            <person name="Jenkins J."/>
            <person name="Barry K."/>
            <person name="Lindquist E."/>
            <person name="Hellsten U."/>
            <person name="Deshpande S."/>
            <person name="Wang X."/>
            <person name="Wu X."/>
            <person name="Mitros T."/>
            <person name="Triplett J."/>
            <person name="Yang X."/>
            <person name="Ye C.Y."/>
            <person name="Mauro-Herrera M."/>
            <person name="Wang L."/>
            <person name="Li P."/>
            <person name="Sharma M."/>
            <person name="Sharma R."/>
            <person name="Ronald P.C."/>
            <person name="Panaud O."/>
            <person name="Kellogg E.A."/>
            <person name="Brutnell T.P."/>
            <person name="Doust A.N."/>
            <person name="Tuskan G.A."/>
            <person name="Rokhsar D."/>
            <person name="Devos K.M."/>
        </authorList>
    </citation>
    <scope>NUCLEOTIDE SEQUENCE [LARGE SCALE GENOMIC DNA]</scope>
    <source>
        <strain evidence="1">Yugu1</strain>
    </source>
</reference>
<dbReference type="AlphaFoldDB" id="A0A368S7M5"/>
<dbReference type="OrthoDB" id="674599at2759"/>
<name>A0A368S7M5_SETIT</name>
<dbReference type="STRING" id="4555.A0A368S7M5"/>
<gene>
    <name evidence="1" type="ORF">SETIT_8G142100v2</name>
</gene>
<proteinExistence type="predicted"/>
<protein>
    <submittedName>
        <fullName evidence="1">Uncharacterized protein</fullName>
    </submittedName>
</protein>
<organism evidence="1">
    <name type="scientific">Setaria italica</name>
    <name type="common">Foxtail millet</name>
    <name type="synonym">Panicum italicum</name>
    <dbReference type="NCBI Taxonomy" id="4555"/>
    <lineage>
        <taxon>Eukaryota</taxon>
        <taxon>Viridiplantae</taxon>
        <taxon>Streptophyta</taxon>
        <taxon>Embryophyta</taxon>
        <taxon>Tracheophyta</taxon>
        <taxon>Spermatophyta</taxon>
        <taxon>Magnoliopsida</taxon>
        <taxon>Liliopsida</taxon>
        <taxon>Poales</taxon>
        <taxon>Poaceae</taxon>
        <taxon>PACMAD clade</taxon>
        <taxon>Panicoideae</taxon>
        <taxon>Panicodae</taxon>
        <taxon>Paniceae</taxon>
        <taxon>Cenchrinae</taxon>
        <taxon>Setaria</taxon>
    </lineage>
</organism>
<reference evidence="1" key="2">
    <citation type="submission" date="2015-07" db="EMBL/GenBank/DDBJ databases">
        <authorList>
            <person name="Noorani M."/>
        </authorList>
    </citation>
    <scope>NUCLEOTIDE SEQUENCE</scope>
    <source>
        <strain evidence="1">Yugu1</strain>
    </source>
</reference>
<sequence length="172" mass="18771">MATQEVHLAFPCHGTFTRHGVGVLPDGKRELTADRDVQGAHGGGPLSDSGELALKSDGALIIPFIKRNECSKILLFMALIKTSTMRIAYQAAVLFLFLETMSSTFPSCEAGSGDICFHQKHCKLSMCSVKCASMGCKGIGARCMRHKHTVTMECCCKIKNNGSPRRVRHRLN</sequence>